<protein>
    <submittedName>
        <fullName evidence="1">Uncharacterized protein</fullName>
    </submittedName>
</protein>
<gene>
    <name evidence="1" type="ORF">AVEN_34978_1</name>
</gene>
<sequence>MGKSRRVPRSSPIPLKTIVHVGLVHSKSDVVGQISFRWCGAEVWSGNRETTCCPCHLTTVQNHETSPKITLALLQNRTLM</sequence>
<accession>A0A4Y2DG87</accession>
<reference evidence="1 2" key="1">
    <citation type="journal article" date="2019" name="Sci. Rep.">
        <title>Orb-weaving spider Araneus ventricosus genome elucidates the spidroin gene catalogue.</title>
        <authorList>
            <person name="Kono N."/>
            <person name="Nakamura H."/>
            <person name="Ohtoshi R."/>
            <person name="Moran D.A.P."/>
            <person name="Shinohara A."/>
            <person name="Yoshida Y."/>
            <person name="Fujiwara M."/>
            <person name="Mori M."/>
            <person name="Tomita M."/>
            <person name="Arakawa K."/>
        </authorList>
    </citation>
    <scope>NUCLEOTIDE SEQUENCE [LARGE SCALE GENOMIC DNA]</scope>
</reference>
<comment type="caution">
    <text evidence="1">The sequence shown here is derived from an EMBL/GenBank/DDBJ whole genome shotgun (WGS) entry which is preliminary data.</text>
</comment>
<dbReference type="Proteomes" id="UP000499080">
    <property type="component" value="Unassembled WGS sequence"/>
</dbReference>
<dbReference type="EMBL" id="BGPR01000345">
    <property type="protein sequence ID" value="GBM14565.1"/>
    <property type="molecule type" value="Genomic_DNA"/>
</dbReference>
<keyword evidence="2" id="KW-1185">Reference proteome</keyword>
<dbReference type="AlphaFoldDB" id="A0A4Y2DG87"/>
<organism evidence="1 2">
    <name type="scientific">Araneus ventricosus</name>
    <name type="common">Orbweaver spider</name>
    <name type="synonym">Epeira ventricosa</name>
    <dbReference type="NCBI Taxonomy" id="182803"/>
    <lineage>
        <taxon>Eukaryota</taxon>
        <taxon>Metazoa</taxon>
        <taxon>Ecdysozoa</taxon>
        <taxon>Arthropoda</taxon>
        <taxon>Chelicerata</taxon>
        <taxon>Arachnida</taxon>
        <taxon>Araneae</taxon>
        <taxon>Araneomorphae</taxon>
        <taxon>Entelegynae</taxon>
        <taxon>Araneoidea</taxon>
        <taxon>Araneidae</taxon>
        <taxon>Araneus</taxon>
    </lineage>
</organism>
<evidence type="ECO:0000313" key="2">
    <source>
        <dbReference type="Proteomes" id="UP000499080"/>
    </source>
</evidence>
<proteinExistence type="predicted"/>
<evidence type="ECO:0000313" key="1">
    <source>
        <dbReference type="EMBL" id="GBM14565.1"/>
    </source>
</evidence>
<name>A0A4Y2DG87_ARAVE</name>